<feature type="active site" description="Tele-phosphohistidine intermediate" evidence="1">
    <location>
        <position position="26"/>
    </location>
</feature>
<dbReference type="InterPro" id="IPR013078">
    <property type="entry name" value="His_Pase_superF_clade-1"/>
</dbReference>
<feature type="binding site" evidence="2">
    <location>
        <position position="81"/>
    </location>
    <ligand>
        <name>substrate</name>
    </ligand>
</feature>
<dbReference type="OrthoDB" id="10261749at2759"/>
<dbReference type="InterPro" id="IPR001345">
    <property type="entry name" value="PG/BPGM_mutase_AS"/>
</dbReference>
<organism evidence="3 4">
    <name type="scientific">Trypanosoma theileri</name>
    <dbReference type="NCBI Taxonomy" id="67003"/>
    <lineage>
        <taxon>Eukaryota</taxon>
        <taxon>Discoba</taxon>
        <taxon>Euglenozoa</taxon>
        <taxon>Kinetoplastea</taxon>
        <taxon>Metakinetoplastina</taxon>
        <taxon>Trypanosomatida</taxon>
        <taxon>Trypanosomatidae</taxon>
        <taxon>Trypanosoma</taxon>
    </lineage>
</organism>
<evidence type="ECO:0000313" key="4">
    <source>
        <dbReference type="Proteomes" id="UP000192257"/>
    </source>
</evidence>
<dbReference type="InterPro" id="IPR052765">
    <property type="entry name" value="PGM-Related"/>
</dbReference>
<dbReference type="PROSITE" id="PS00175">
    <property type="entry name" value="PG_MUTASE"/>
    <property type="match status" value="1"/>
</dbReference>
<evidence type="ECO:0000313" key="3">
    <source>
        <dbReference type="EMBL" id="ORC91549.1"/>
    </source>
</evidence>
<protein>
    <submittedName>
        <fullName evidence="3">Glycerolphosphate mutase</fullName>
    </submittedName>
</protein>
<name>A0A1X0P4R9_9TRYP</name>
<dbReference type="AlphaFoldDB" id="A0A1X0P4R9"/>
<sequence>MRYTRPHVIEIPNSCWLPRRLLLVRHGESEANVDRTLYGRVPDWKIPLTTRGRAQAFDCGRRLRNIIKNEKVYIYHSPYIRARQTLVEVRKSLGPSQIQGEREDERLREQEMGNFQPVDQMDKTWGERSEFGRSYYRFPGGESSADVGDRLSTFFDSLFRERLELDSIEARRRDDSSVPHTLHGEDDHNVVIISHGLLIRLFIARWFRVPMEVFETMRNPPNSAIVVLERRDSGRMVMTDISKKLFGSDPLLESMKFDGKDNSKLYRRLFADLPGHGTLPSDE</sequence>
<feature type="binding site" evidence="2">
    <location>
        <begin position="25"/>
        <end position="32"/>
    </location>
    <ligand>
        <name>substrate</name>
    </ligand>
</feature>
<accession>A0A1X0P4R9</accession>
<reference evidence="3 4" key="1">
    <citation type="submission" date="2017-03" db="EMBL/GenBank/DDBJ databases">
        <title>An alternative strategy for trypanosome survival in the mammalian bloodstream revealed through genome and transcriptome analysis of the ubiquitous bovine parasite Trypanosoma (Megatrypanum) theileri.</title>
        <authorList>
            <person name="Kelly S."/>
            <person name="Ivens A."/>
            <person name="Mott A."/>
            <person name="O'Neill E."/>
            <person name="Emms D."/>
            <person name="Macleod O."/>
            <person name="Voorheis P."/>
            <person name="Matthews J."/>
            <person name="Matthews K."/>
            <person name="Carrington M."/>
        </authorList>
    </citation>
    <scope>NUCLEOTIDE SEQUENCE [LARGE SCALE GENOMIC DNA]</scope>
    <source>
        <strain evidence="3">Edinburgh</strain>
    </source>
</reference>
<comment type="caution">
    <text evidence="3">The sequence shown here is derived from an EMBL/GenBank/DDBJ whole genome shotgun (WGS) entry which is preliminary data.</text>
</comment>
<proteinExistence type="predicted"/>
<dbReference type="GeneID" id="39982580"/>
<gene>
    <name evidence="3" type="ORF">TM35_000051450</name>
</gene>
<dbReference type="Gene3D" id="3.40.50.1240">
    <property type="entry name" value="Phosphoglycerate mutase-like"/>
    <property type="match status" value="1"/>
</dbReference>
<dbReference type="EMBL" id="NBCO01000005">
    <property type="protein sequence ID" value="ORC91549.1"/>
    <property type="molecule type" value="Genomic_DNA"/>
</dbReference>
<feature type="active site" description="Proton donor/acceptor" evidence="1">
    <location>
        <position position="109"/>
    </location>
</feature>
<dbReference type="SUPFAM" id="SSF53254">
    <property type="entry name" value="Phosphoglycerate mutase-like"/>
    <property type="match status" value="1"/>
</dbReference>
<dbReference type="Pfam" id="PF00300">
    <property type="entry name" value="His_Phos_1"/>
    <property type="match status" value="1"/>
</dbReference>
<dbReference type="GO" id="GO:0003824">
    <property type="term" value="F:catalytic activity"/>
    <property type="evidence" value="ECO:0007669"/>
    <property type="project" value="InterPro"/>
</dbReference>
<keyword evidence="4" id="KW-1185">Reference proteome</keyword>
<dbReference type="Proteomes" id="UP000192257">
    <property type="component" value="Unassembled WGS sequence"/>
</dbReference>
<evidence type="ECO:0000256" key="1">
    <source>
        <dbReference type="PIRSR" id="PIRSR613078-1"/>
    </source>
</evidence>
<dbReference type="VEuPathDB" id="TriTrypDB:TM35_000051450"/>
<dbReference type="SMART" id="SM00855">
    <property type="entry name" value="PGAM"/>
    <property type="match status" value="1"/>
</dbReference>
<evidence type="ECO:0000256" key="2">
    <source>
        <dbReference type="PIRSR" id="PIRSR613078-2"/>
    </source>
</evidence>
<dbReference type="InterPro" id="IPR029033">
    <property type="entry name" value="His_PPase_superfam"/>
</dbReference>
<dbReference type="STRING" id="67003.A0A1X0P4R9"/>
<dbReference type="RefSeq" id="XP_028885615.1">
    <property type="nucleotide sequence ID" value="XM_029022800.1"/>
</dbReference>
<dbReference type="CDD" id="cd07067">
    <property type="entry name" value="HP_PGM_like"/>
    <property type="match status" value="1"/>
</dbReference>
<dbReference type="PANTHER" id="PTHR46192">
    <property type="entry name" value="BROAD-RANGE ACID PHOSPHATASE DET1"/>
    <property type="match status" value="1"/>
</dbReference>